<dbReference type="AlphaFoldDB" id="A0A365KQN7"/>
<dbReference type="EMBL" id="QLZR01000006">
    <property type="protein sequence ID" value="RAZ75439.1"/>
    <property type="molecule type" value="Genomic_DNA"/>
</dbReference>
<reference evidence="1 2" key="1">
    <citation type="submission" date="2018-06" db="EMBL/GenBank/DDBJ databases">
        <title>The draft genome sequences of strains SCU63 and S1.</title>
        <authorList>
            <person name="Gan L."/>
        </authorList>
    </citation>
    <scope>NUCLEOTIDE SEQUENCE [LARGE SCALE GENOMIC DNA]</scope>
    <source>
        <strain evidence="1 2">SCU63</strain>
    </source>
</reference>
<proteinExistence type="predicted"/>
<name>A0A365KQN7_9BACL</name>
<dbReference type="Proteomes" id="UP000251002">
    <property type="component" value="Unassembled WGS sequence"/>
</dbReference>
<accession>A0A365KQN7</accession>
<dbReference type="Gene3D" id="3.10.450.50">
    <property type="match status" value="1"/>
</dbReference>
<evidence type="ECO:0000313" key="1">
    <source>
        <dbReference type="EMBL" id="RAZ75439.1"/>
    </source>
</evidence>
<evidence type="ECO:0000313" key="2">
    <source>
        <dbReference type="Proteomes" id="UP000251002"/>
    </source>
</evidence>
<dbReference type="RefSeq" id="WP_112224250.1">
    <property type="nucleotide sequence ID" value="NZ_CP047673.1"/>
</dbReference>
<dbReference type="SUPFAM" id="SSF54427">
    <property type="entry name" value="NTF2-like"/>
    <property type="match status" value="1"/>
</dbReference>
<protein>
    <submittedName>
        <fullName evidence="1">Nuclear transport factor 2 family protein</fullName>
    </submittedName>
</protein>
<dbReference type="InterPro" id="IPR032710">
    <property type="entry name" value="NTF2-like_dom_sf"/>
</dbReference>
<gene>
    <name evidence="1" type="ORF">DP120_13780</name>
</gene>
<keyword evidence="2" id="KW-1185">Reference proteome</keyword>
<organism evidence="1 2">
    <name type="scientific">Planococcus halotolerans</name>
    <dbReference type="NCBI Taxonomy" id="2233542"/>
    <lineage>
        <taxon>Bacteria</taxon>
        <taxon>Bacillati</taxon>
        <taxon>Bacillota</taxon>
        <taxon>Bacilli</taxon>
        <taxon>Bacillales</taxon>
        <taxon>Caryophanaceae</taxon>
        <taxon>Planococcus</taxon>
    </lineage>
</organism>
<comment type="caution">
    <text evidence="1">The sequence shown here is derived from an EMBL/GenBank/DDBJ whole genome shotgun (WGS) entry which is preliminary data.</text>
</comment>
<sequence>MTTNIETADKWIENVNAKDVAAVLKISDRNIELIGPMGASAGHETLAEWVKNSGISLSTQSRYAKGHCVVYEQEGRWENENGQVMVYTFMEIKEGKVKRIARFDTLDEAFGYCGMSEEDLVE</sequence>